<evidence type="ECO:0000256" key="2">
    <source>
        <dbReference type="SAM" id="Phobius"/>
    </source>
</evidence>
<keyword evidence="4" id="KW-1185">Reference proteome</keyword>
<comment type="caution">
    <text evidence="3">The sequence shown here is derived from an EMBL/GenBank/DDBJ whole genome shotgun (WGS) entry which is preliminary data.</text>
</comment>
<keyword evidence="2" id="KW-1133">Transmembrane helix</keyword>
<dbReference type="AlphaFoldDB" id="A0A158CUY2"/>
<dbReference type="InterPro" id="IPR016410">
    <property type="entry name" value="Phage_imm"/>
</dbReference>
<name>A0A158CUY2_9BURK</name>
<sequence>MRALRDILLTIAVVAIYLLPAIIADRKKRRSVLVLALFNVLLGWTIVGWFAALYWAFHPDSARTLERIVKNDRRASSQRTINAIMSRSRTRGVRGTEADPKHRDERDRD</sequence>
<evidence type="ECO:0000313" key="4">
    <source>
        <dbReference type="Proteomes" id="UP000071859"/>
    </source>
</evidence>
<proteinExistence type="predicted"/>
<feature type="region of interest" description="Disordered" evidence="1">
    <location>
        <begin position="72"/>
        <end position="109"/>
    </location>
</feature>
<dbReference type="Pfam" id="PF14373">
    <property type="entry name" value="Imm_superinfect"/>
    <property type="match status" value="1"/>
</dbReference>
<gene>
    <name evidence="3" type="ORF">AWB78_04413</name>
</gene>
<keyword evidence="2" id="KW-0472">Membrane</keyword>
<feature type="compositionally biased region" description="Polar residues" evidence="1">
    <location>
        <begin position="77"/>
        <end position="87"/>
    </location>
</feature>
<organism evidence="3 4">
    <name type="scientific">Caballeronia calidae</name>
    <dbReference type="NCBI Taxonomy" id="1777139"/>
    <lineage>
        <taxon>Bacteria</taxon>
        <taxon>Pseudomonadati</taxon>
        <taxon>Pseudomonadota</taxon>
        <taxon>Betaproteobacteria</taxon>
        <taxon>Burkholderiales</taxon>
        <taxon>Burkholderiaceae</taxon>
        <taxon>Caballeronia</taxon>
    </lineage>
</organism>
<feature type="transmembrane region" description="Helical" evidence="2">
    <location>
        <begin position="34"/>
        <end position="57"/>
    </location>
</feature>
<keyword evidence="2" id="KW-0812">Transmembrane</keyword>
<dbReference type="EMBL" id="FCOX02000024">
    <property type="protein sequence ID" value="SAK86155.1"/>
    <property type="molecule type" value="Genomic_DNA"/>
</dbReference>
<evidence type="ECO:0000313" key="3">
    <source>
        <dbReference type="EMBL" id="SAK86155.1"/>
    </source>
</evidence>
<feature type="compositionally biased region" description="Basic and acidic residues" evidence="1">
    <location>
        <begin position="94"/>
        <end position="109"/>
    </location>
</feature>
<reference evidence="3" key="1">
    <citation type="submission" date="2016-01" db="EMBL/GenBank/DDBJ databases">
        <authorList>
            <person name="Peeters C."/>
        </authorList>
    </citation>
    <scope>NUCLEOTIDE SEQUENCE</scope>
    <source>
        <strain evidence="3">LMG 29321</strain>
    </source>
</reference>
<dbReference type="Proteomes" id="UP000071859">
    <property type="component" value="Unassembled WGS sequence"/>
</dbReference>
<dbReference type="OrthoDB" id="9099722at2"/>
<protein>
    <submittedName>
        <fullName evidence="3">Immunity protein</fullName>
    </submittedName>
</protein>
<dbReference type="RefSeq" id="WP_062607944.1">
    <property type="nucleotide sequence ID" value="NZ_FCOX02000024.1"/>
</dbReference>
<accession>A0A158CUY2</accession>
<evidence type="ECO:0000256" key="1">
    <source>
        <dbReference type="SAM" id="MobiDB-lite"/>
    </source>
</evidence>